<comment type="caution">
    <text evidence="2">The sequence shown here is derived from an EMBL/GenBank/DDBJ whole genome shotgun (WGS) entry which is preliminary data.</text>
</comment>
<evidence type="ECO:0000313" key="2">
    <source>
        <dbReference type="EMBL" id="KRQ86838.1"/>
    </source>
</evidence>
<dbReference type="RefSeq" id="WP_057978380.1">
    <property type="nucleotide sequence ID" value="NZ_LKHP01000006.1"/>
</dbReference>
<dbReference type="AlphaFoldDB" id="A0A0R3JTH5"/>
<feature type="transmembrane region" description="Helical" evidence="1">
    <location>
        <begin position="6"/>
        <end position="26"/>
    </location>
</feature>
<gene>
    <name evidence="2" type="ORF">ABG79_01329</name>
</gene>
<keyword evidence="3" id="KW-1185">Reference proteome</keyword>
<proteinExistence type="predicted"/>
<dbReference type="InterPro" id="IPR014245">
    <property type="entry name" value="Spore_III_AF"/>
</dbReference>
<dbReference type="OrthoDB" id="2375554at2"/>
<keyword evidence="1" id="KW-0812">Transmembrane</keyword>
<dbReference type="Proteomes" id="UP000052015">
    <property type="component" value="Unassembled WGS sequence"/>
</dbReference>
<keyword evidence="1" id="KW-1133">Transmembrane helix</keyword>
<name>A0A0R3JTH5_CALMK</name>
<protein>
    <submittedName>
        <fullName evidence="2">Stage III sporulation protein AF</fullName>
    </submittedName>
</protein>
<evidence type="ECO:0000256" key="1">
    <source>
        <dbReference type="SAM" id="Phobius"/>
    </source>
</evidence>
<sequence length="188" mass="21794">MINFISSWVKLIVSVYIFITLVEIILPSNSLKRYAKFVLGLIVLITILIPVFNMFGKEIDISNSINKYISYYEGSTESIKIEDNYNKEIINQFKMNLKNNLENEIDQNFNNKYDVLLIQVNENMKSVGFGKIERIVLSLNSKNNIKSIEKVVIGSNKNEASFEIRNMDVIKFLKENYGIGENTIEFER</sequence>
<keyword evidence="1" id="KW-0472">Membrane</keyword>
<dbReference type="STRING" id="908809.ABG79_01329"/>
<reference evidence="2 3" key="1">
    <citation type="submission" date="2015-09" db="EMBL/GenBank/DDBJ databases">
        <title>Draft genome sequence of a Caloramator mitchellensis, a moderate thermophile from the Great Artesian Basin of Australia.</title>
        <authorList>
            <person name="Patel B.K."/>
        </authorList>
    </citation>
    <scope>NUCLEOTIDE SEQUENCE [LARGE SCALE GENOMIC DNA]</scope>
    <source>
        <strain evidence="2 3">VF08</strain>
    </source>
</reference>
<accession>A0A0R3JTH5</accession>
<organism evidence="2 3">
    <name type="scientific">Caloramator mitchellensis</name>
    <dbReference type="NCBI Taxonomy" id="908809"/>
    <lineage>
        <taxon>Bacteria</taxon>
        <taxon>Bacillati</taxon>
        <taxon>Bacillota</taxon>
        <taxon>Clostridia</taxon>
        <taxon>Eubacteriales</taxon>
        <taxon>Clostridiaceae</taxon>
        <taxon>Caloramator</taxon>
    </lineage>
</organism>
<evidence type="ECO:0000313" key="3">
    <source>
        <dbReference type="Proteomes" id="UP000052015"/>
    </source>
</evidence>
<feature type="transmembrane region" description="Helical" evidence="1">
    <location>
        <begin position="38"/>
        <end position="56"/>
    </location>
</feature>
<dbReference type="NCBIfam" id="TIGR02896">
    <property type="entry name" value="spore_III_AF"/>
    <property type="match status" value="1"/>
</dbReference>
<dbReference type="Pfam" id="PF09581">
    <property type="entry name" value="Spore_III_AF"/>
    <property type="match status" value="1"/>
</dbReference>
<dbReference type="EMBL" id="LKHP01000006">
    <property type="protein sequence ID" value="KRQ86838.1"/>
    <property type="molecule type" value="Genomic_DNA"/>
</dbReference>